<reference evidence="1 2" key="1">
    <citation type="submission" date="2022-12" db="EMBL/GenBank/DDBJ databases">
        <title>Chromosome-level genome of Tegillarca granosa.</title>
        <authorList>
            <person name="Kim J."/>
        </authorList>
    </citation>
    <scope>NUCLEOTIDE SEQUENCE [LARGE SCALE GENOMIC DNA]</scope>
    <source>
        <strain evidence="1">Teg-2019</strain>
        <tissue evidence="1">Adductor muscle</tissue>
    </source>
</reference>
<gene>
    <name evidence="1" type="ORF">KUTeg_003379</name>
</gene>
<dbReference type="Proteomes" id="UP001217089">
    <property type="component" value="Unassembled WGS sequence"/>
</dbReference>
<sequence length="183" mass="21398">MQSYGYISCTSIALDSISFLVSDFMELYFEDLVVKENYYFDTWRYLVAKNLIFGAQEQKMLIHVFFSAVYSIKWAHKLSNLLNSTDINFVLNLWKSANRIAKIPFNRKDSVSTNIIINMTKYKESNDLLIIKNLLFGRYCSFKLFDQYRDGNSVLVSKGATAACRFNRVPYQNAIIQREIREL</sequence>
<protein>
    <submittedName>
        <fullName evidence="1">Uncharacterized protein</fullName>
    </submittedName>
</protein>
<accession>A0ABQ9FM09</accession>
<evidence type="ECO:0000313" key="1">
    <source>
        <dbReference type="EMBL" id="KAJ8318288.1"/>
    </source>
</evidence>
<organism evidence="1 2">
    <name type="scientific">Tegillarca granosa</name>
    <name type="common">Malaysian cockle</name>
    <name type="synonym">Anadara granosa</name>
    <dbReference type="NCBI Taxonomy" id="220873"/>
    <lineage>
        <taxon>Eukaryota</taxon>
        <taxon>Metazoa</taxon>
        <taxon>Spiralia</taxon>
        <taxon>Lophotrochozoa</taxon>
        <taxon>Mollusca</taxon>
        <taxon>Bivalvia</taxon>
        <taxon>Autobranchia</taxon>
        <taxon>Pteriomorphia</taxon>
        <taxon>Arcoida</taxon>
        <taxon>Arcoidea</taxon>
        <taxon>Arcidae</taxon>
        <taxon>Tegillarca</taxon>
    </lineage>
</organism>
<dbReference type="EMBL" id="JARBDR010000214">
    <property type="protein sequence ID" value="KAJ8318288.1"/>
    <property type="molecule type" value="Genomic_DNA"/>
</dbReference>
<comment type="caution">
    <text evidence="1">The sequence shown here is derived from an EMBL/GenBank/DDBJ whole genome shotgun (WGS) entry which is preliminary data.</text>
</comment>
<proteinExistence type="predicted"/>
<evidence type="ECO:0000313" key="2">
    <source>
        <dbReference type="Proteomes" id="UP001217089"/>
    </source>
</evidence>
<keyword evidence="2" id="KW-1185">Reference proteome</keyword>
<name>A0ABQ9FM09_TEGGR</name>